<evidence type="ECO:0000313" key="3">
    <source>
        <dbReference type="Proteomes" id="UP000306102"/>
    </source>
</evidence>
<proteinExistence type="predicted"/>
<organism evidence="2 3">
    <name type="scientific">Camellia sinensis var. sinensis</name>
    <name type="common">China tea</name>
    <dbReference type="NCBI Taxonomy" id="542762"/>
    <lineage>
        <taxon>Eukaryota</taxon>
        <taxon>Viridiplantae</taxon>
        <taxon>Streptophyta</taxon>
        <taxon>Embryophyta</taxon>
        <taxon>Tracheophyta</taxon>
        <taxon>Spermatophyta</taxon>
        <taxon>Magnoliopsida</taxon>
        <taxon>eudicotyledons</taxon>
        <taxon>Gunneridae</taxon>
        <taxon>Pentapetalae</taxon>
        <taxon>asterids</taxon>
        <taxon>Ericales</taxon>
        <taxon>Theaceae</taxon>
        <taxon>Camellia</taxon>
    </lineage>
</organism>
<dbReference type="PANTHER" id="PTHR34457">
    <property type="entry name" value="EMBRYO DEFECTIVE 2410"/>
    <property type="match status" value="1"/>
</dbReference>
<dbReference type="InterPro" id="IPR053022">
    <property type="entry name" value="Chloroplast_translocon_comp"/>
</dbReference>
<sequence length="1461" mass="162227">MSTKLHSPFLGFPLQYSVNRRNNGNLVCLDEVKLPKRAFSKCKCVKQNHWVSQGIRFSHFCGRNVELLWKNLGLRGGLIVKHVTKPFSADKALVRSLVPLWEEGLLLIRCSIFFAVISGVCLLVWYGKAKAKTFVEAKLLPSVCSVLSEYIQRELDFGKVRQISPLSITLESCSIGPHNEEFSCGEVPTVKLQVLPFASLRRGKIVIDAVLSNPSLLVVQKKNYTWLGIPSTDGSLQRHLSSEEGIDHCTKIRRIAREETAARFDKERDDAAKEAADMGYILSEKGSHTFEIDVPKDYASRLSGLATSESFFSMDERLHWRDDHCMDTGIEYDLKHADLEKAFGVKIPGSGDKFWSRFIPGPIRYKFKRKANGRDRSVTGVAAKRRIIERSASAARSYFLGLSHGRFGDSNQSSGDYDVLNTETPVVKSEVDTSARPSVSSYEEHITTAYQDGAVNFGGVKNPEHGKVEAANDYLTIGGKSRLEDKTKVGPKYEEKSGIQPFPGEYHINSLSVLRDPFLMTVGRLLRIRNSNDKFSSIPGVMGLAKTNGSDVHDGDLGADGITRHVNMPDESSRLEDQTLKSIDNVSDGQRGHRSQSSTLLNFEPLLAMHHSIPIWLSSLKLGLPSSHRNLGKLWSYYLAGPVQKLKLDMSPKVEDIIAELVNGADEMQTSGIEKMLPVTLDSVHFKDGTLMLLAYGDKEPREMHNVNGHVKFQNHYGRVHVQLSGNCSMWRSEVMSEDGGWLSTDVFVDIVEQKWHANLKVVNIFAPIFERILEIPILWSKGRASGEVHICMSRGETFPNLHGQLDVTGLAFQIYDAPSWFSDVSASLCFRGQRIFLHNASGWFGNVPLEASGDFGINPEEGEFHLMCQVPCVEVNALMKTFKMRPLLFPERYPSHGQDVYFRRSKPSHYWHGNLRRNYDGQMCFRDSWDWVCEGGMVDGLPVPNVENLLSFERVELLFTVLFLHSLQLAGSVTAVFNCQGPLDAPVFVGSGLVSRKIAHSLSDFPASSASEAMMNNKDAGAVAAVDRIPFSYISANFTFNSDNCVADLYGIRASLVDGGEIRGAGNAWVCPEGEVDETAMDMNFSGNLCFDNIVQRYLPGSFQLMPFKLGYLNGETKVSGSLLKPRFDIKWTAPKAEGSFSEARGDIIISHDYITVDSSSVAFELFAKVQTSYPDEYWINRKEYDAKGAIPIIVEGVELDLRMRSFEFFSLVSSYPFDSLRPIHLKATGRIKFQGNVVKPFDIIDEQFCCSEKKMEDMQIKDNGDTHSLVGQVSISGLKLNQLTLAPQLVGSLSISRKCIKLDATGRPDESLAVEVLGALQPNVGENLNGKVLSFSLQKGHLRANVCYRPLHSANLEVRHLPLDELELASLRGALQRVSCHIGLLDFIVERLPWYLPYEALVPINSFGAPSSIANGCSTMGNTSSLLLSLCPPLSAQETPPYASVSGWTSSSSESELSD</sequence>
<dbReference type="PANTHER" id="PTHR34457:SF3">
    <property type="entry name" value="PROTEIN TIC236, CHLOROPLASTIC"/>
    <property type="match status" value="1"/>
</dbReference>
<keyword evidence="1" id="KW-0472">Membrane</keyword>
<keyword evidence="1" id="KW-0812">Transmembrane</keyword>
<comment type="caution">
    <text evidence="2">The sequence shown here is derived from an EMBL/GenBank/DDBJ whole genome shotgun (WGS) entry which is preliminary data.</text>
</comment>
<keyword evidence="3" id="KW-1185">Reference proteome</keyword>
<feature type="transmembrane region" description="Helical" evidence="1">
    <location>
        <begin position="105"/>
        <end position="126"/>
    </location>
</feature>
<dbReference type="STRING" id="542762.A0A4S4EY11"/>
<dbReference type="EMBL" id="SDRB02001087">
    <property type="protein sequence ID" value="THG21953.1"/>
    <property type="molecule type" value="Genomic_DNA"/>
</dbReference>
<reference evidence="2 3" key="1">
    <citation type="journal article" date="2018" name="Proc. Natl. Acad. Sci. U.S.A.">
        <title>Draft genome sequence of Camellia sinensis var. sinensis provides insights into the evolution of the tea genome and tea quality.</title>
        <authorList>
            <person name="Wei C."/>
            <person name="Yang H."/>
            <person name="Wang S."/>
            <person name="Zhao J."/>
            <person name="Liu C."/>
            <person name="Gao L."/>
            <person name="Xia E."/>
            <person name="Lu Y."/>
            <person name="Tai Y."/>
            <person name="She G."/>
            <person name="Sun J."/>
            <person name="Cao H."/>
            <person name="Tong W."/>
            <person name="Gao Q."/>
            <person name="Li Y."/>
            <person name="Deng W."/>
            <person name="Jiang X."/>
            <person name="Wang W."/>
            <person name="Chen Q."/>
            <person name="Zhang S."/>
            <person name="Li H."/>
            <person name="Wu J."/>
            <person name="Wang P."/>
            <person name="Li P."/>
            <person name="Shi C."/>
            <person name="Zheng F."/>
            <person name="Jian J."/>
            <person name="Huang B."/>
            <person name="Shan D."/>
            <person name="Shi M."/>
            <person name="Fang C."/>
            <person name="Yue Y."/>
            <person name="Li F."/>
            <person name="Li D."/>
            <person name="Wei S."/>
            <person name="Han B."/>
            <person name="Jiang C."/>
            <person name="Yin Y."/>
            <person name="Xia T."/>
            <person name="Zhang Z."/>
            <person name="Bennetzen J.L."/>
            <person name="Zhao S."/>
            <person name="Wan X."/>
        </authorList>
    </citation>
    <scope>NUCLEOTIDE SEQUENCE [LARGE SCALE GENOMIC DNA]</scope>
    <source>
        <strain evidence="3">cv. Shuchazao</strain>
        <tissue evidence="2">Leaf</tissue>
    </source>
</reference>
<evidence type="ECO:0000256" key="1">
    <source>
        <dbReference type="SAM" id="Phobius"/>
    </source>
</evidence>
<dbReference type="Proteomes" id="UP000306102">
    <property type="component" value="Unassembled WGS sequence"/>
</dbReference>
<evidence type="ECO:0000313" key="2">
    <source>
        <dbReference type="EMBL" id="THG21953.1"/>
    </source>
</evidence>
<name>A0A4S4EY11_CAMSN</name>
<keyword evidence="1" id="KW-1133">Transmembrane helix</keyword>
<protein>
    <submittedName>
        <fullName evidence="2">Uncharacterized protein</fullName>
    </submittedName>
</protein>
<accession>A0A4S4EY11</accession>
<gene>
    <name evidence="2" type="ORF">TEA_000112</name>
</gene>